<reference evidence="2" key="1">
    <citation type="submission" date="2019-07" db="EMBL/GenBank/DDBJ databases">
        <title>Hyphodiscus hymeniophilus genome sequencing and assembly.</title>
        <authorList>
            <person name="Kramer G."/>
            <person name="Nodwell J."/>
        </authorList>
    </citation>
    <scope>NUCLEOTIDE SEQUENCE</scope>
    <source>
        <strain evidence="2">ATCC 34498</strain>
    </source>
</reference>
<dbReference type="GO" id="GO:0051213">
    <property type="term" value="F:dioxygenase activity"/>
    <property type="evidence" value="ECO:0007669"/>
    <property type="project" value="UniProtKB-KW"/>
</dbReference>
<comment type="caution">
    <text evidence="2">The sequence shown here is derived from an EMBL/GenBank/DDBJ whole genome shotgun (WGS) entry which is preliminary data.</text>
</comment>
<sequence>MAADAPATLDFQSLANIRLSDEERISQSITNENAARAISALHKDGIVCLSNAVDPTHIQALHDRLEPEVEELRRRHDTYWNNNSDDGSPTGNMAQGPPLDPDLMFDDIWANGSALAVIASALGPNPRVNFVGGNTLLGDEKGAVRQNVHPDLTFNHGMIPFAYCANIYISDTNIENGSTELWLGSHRDCSYADQQPKVQIPGRPASRFAIKENLLEARRRFAPPIQPEIPKGSVVIRDLRLWHAGIPSQSPKPRIMLAFVHTAWWYECPTQVLFPESARALVEKWARQKHPAVYNSLFVPDGIEHPPFTPNFDSGNIAFRKLLPHVSEDG</sequence>
<dbReference type="InterPro" id="IPR051961">
    <property type="entry name" value="Fungal_Metabolite_Diox"/>
</dbReference>
<dbReference type="PANTHER" id="PTHR37563">
    <property type="entry name" value="PHYTANOYL-COA DIOXYGENASE FAMILY PROTEIN (AFU_ORTHOLOGUE AFUA_2G03330)"/>
    <property type="match status" value="1"/>
</dbReference>
<dbReference type="PANTHER" id="PTHR37563:SF2">
    <property type="entry name" value="PHYTANOYL-COA DIOXYGENASE FAMILY PROTEIN (AFU_ORTHOLOGUE AFUA_2G03330)"/>
    <property type="match status" value="1"/>
</dbReference>
<protein>
    <submittedName>
        <fullName evidence="2">Kanamycin B dioxygenase</fullName>
    </submittedName>
</protein>
<evidence type="ECO:0000313" key="2">
    <source>
        <dbReference type="EMBL" id="KAG0646905.1"/>
    </source>
</evidence>
<dbReference type="SUPFAM" id="SSF51197">
    <property type="entry name" value="Clavaminate synthase-like"/>
    <property type="match status" value="1"/>
</dbReference>
<name>A0A9P7AUZ3_9HELO</name>
<keyword evidence="3" id="KW-1185">Reference proteome</keyword>
<dbReference type="Gene3D" id="2.60.120.620">
    <property type="entry name" value="q2cbj1_9rhob like domain"/>
    <property type="match status" value="1"/>
</dbReference>
<organism evidence="2 3">
    <name type="scientific">Hyphodiscus hymeniophilus</name>
    <dbReference type="NCBI Taxonomy" id="353542"/>
    <lineage>
        <taxon>Eukaryota</taxon>
        <taxon>Fungi</taxon>
        <taxon>Dikarya</taxon>
        <taxon>Ascomycota</taxon>
        <taxon>Pezizomycotina</taxon>
        <taxon>Leotiomycetes</taxon>
        <taxon>Helotiales</taxon>
        <taxon>Hyphodiscaceae</taxon>
        <taxon>Hyphodiscus</taxon>
    </lineage>
</organism>
<proteinExistence type="predicted"/>
<keyword evidence="2" id="KW-0223">Dioxygenase</keyword>
<gene>
    <name evidence="2" type="ORF">D0Z07_6121</name>
</gene>
<dbReference type="InterPro" id="IPR008775">
    <property type="entry name" value="Phytyl_CoA_dOase-like"/>
</dbReference>
<dbReference type="AlphaFoldDB" id="A0A9P7AUZ3"/>
<feature type="region of interest" description="Disordered" evidence="1">
    <location>
        <begin position="78"/>
        <end position="98"/>
    </location>
</feature>
<dbReference type="Proteomes" id="UP000785200">
    <property type="component" value="Unassembled WGS sequence"/>
</dbReference>
<evidence type="ECO:0000256" key="1">
    <source>
        <dbReference type="SAM" id="MobiDB-lite"/>
    </source>
</evidence>
<dbReference type="EMBL" id="VNKQ01000014">
    <property type="protein sequence ID" value="KAG0646905.1"/>
    <property type="molecule type" value="Genomic_DNA"/>
</dbReference>
<accession>A0A9P7AUZ3</accession>
<dbReference type="OrthoDB" id="407832at2759"/>
<evidence type="ECO:0000313" key="3">
    <source>
        <dbReference type="Proteomes" id="UP000785200"/>
    </source>
</evidence>
<dbReference type="Pfam" id="PF05721">
    <property type="entry name" value="PhyH"/>
    <property type="match status" value="1"/>
</dbReference>
<feature type="compositionally biased region" description="Polar residues" evidence="1">
    <location>
        <begin position="79"/>
        <end position="93"/>
    </location>
</feature>
<keyword evidence="2" id="KW-0560">Oxidoreductase</keyword>